<dbReference type="GO" id="GO:0005524">
    <property type="term" value="F:ATP binding"/>
    <property type="evidence" value="ECO:0007669"/>
    <property type="project" value="InterPro"/>
</dbReference>
<dbReference type="SMART" id="SM00977">
    <property type="entry name" value="TilS_C"/>
    <property type="match status" value="1"/>
</dbReference>
<dbReference type="EMBL" id="VSSQ01070259">
    <property type="protein sequence ID" value="MPN22101.1"/>
    <property type="molecule type" value="Genomic_DNA"/>
</dbReference>
<name>A0A645G5F2_9ZZZZ</name>
<sequence length="168" mass="18000">MERVCGRRRDLSAAHVKAALALEKGGEYSLPYGLLARNSGAALEISKARPVPKAVKLTQGETVRFGAWRVALNGGGEGKFSYRLSLSGPLEVTPWRSGDRMKLPGSRGKRTMKRLWADAGVSPAERDGLPVLRLGERVVAAPYLGVDLDFAAGEAGAQVTFYTEGESI</sequence>
<protein>
    <recommendedName>
        <fullName evidence="1">Lysidine-tRNA(Ile) synthetase C-terminal domain-containing protein</fullName>
    </recommendedName>
</protein>
<organism evidence="2">
    <name type="scientific">bioreactor metagenome</name>
    <dbReference type="NCBI Taxonomy" id="1076179"/>
    <lineage>
        <taxon>unclassified sequences</taxon>
        <taxon>metagenomes</taxon>
        <taxon>ecological metagenomes</taxon>
    </lineage>
</organism>
<comment type="caution">
    <text evidence="2">The sequence shown here is derived from an EMBL/GenBank/DDBJ whole genome shotgun (WGS) entry which is preliminary data.</text>
</comment>
<evidence type="ECO:0000259" key="1">
    <source>
        <dbReference type="SMART" id="SM00977"/>
    </source>
</evidence>
<proteinExistence type="predicted"/>
<dbReference type="NCBIfam" id="TIGR02433">
    <property type="entry name" value="lysidine_TilS_C"/>
    <property type="match status" value="1"/>
</dbReference>
<gene>
    <name evidence="2" type="ORF">SDC9_169484</name>
</gene>
<dbReference type="GO" id="GO:0005737">
    <property type="term" value="C:cytoplasm"/>
    <property type="evidence" value="ECO:0007669"/>
    <property type="project" value="InterPro"/>
</dbReference>
<dbReference type="AlphaFoldDB" id="A0A645G5F2"/>
<dbReference type="GO" id="GO:0016879">
    <property type="term" value="F:ligase activity, forming carbon-nitrogen bonds"/>
    <property type="evidence" value="ECO:0007669"/>
    <property type="project" value="InterPro"/>
</dbReference>
<dbReference type="InterPro" id="IPR012796">
    <property type="entry name" value="Lysidine-tRNA-synth_C"/>
</dbReference>
<reference evidence="2" key="1">
    <citation type="submission" date="2019-08" db="EMBL/GenBank/DDBJ databases">
        <authorList>
            <person name="Kucharzyk K."/>
            <person name="Murdoch R.W."/>
            <person name="Higgins S."/>
            <person name="Loffler F."/>
        </authorList>
    </citation>
    <scope>NUCLEOTIDE SEQUENCE</scope>
</reference>
<feature type="domain" description="Lysidine-tRNA(Ile) synthetase C-terminal" evidence="1">
    <location>
        <begin position="90"/>
        <end position="161"/>
    </location>
</feature>
<dbReference type="Pfam" id="PF11734">
    <property type="entry name" value="TilS_C"/>
    <property type="match status" value="1"/>
</dbReference>
<evidence type="ECO:0000313" key="2">
    <source>
        <dbReference type="EMBL" id="MPN22101.1"/>
    </source>
</evidence>
<dbReference type="SUPFAM" id="SSF56037">
    <property type="entry name" value="PheT/TilS domain"/>
    <property type="match status" value="1"/>
</dbReference>
<dbReference type="GO" id="GO:0008033">
    <property type="term" value="P:tRNA processing"/>
    <property type="evidence" value="ECO:0007669"/>
    <property type="project" value="InterPro"/>
</dbReference>
<accession>A0A645G5F2</accession>